<proteinExistence type="inferred from homology"/>
<dbReference type="HAMAP" id="MF_00082">
    <property type="entry name" value="ArgB"/>
    <property type="match status" value="1"/>
</dbReference>
<sequence>MQAFERVEVFKRALFSVRDYREKTIVIKYGGSAMGSEGQEDTLIEDIVLLKNSGINIVLVHGGGKKISEVSQKLGITPKFVNGLRVTDEQTVEVVEMVLSGQINKKIVSQINRCGGKAVGLSGKDGGLFTAEKDLSNGDIGFVGRIKSVNAKILDILSREGYICVVSPVTSGEDGRTYNINADTAAGEIAAGLGAEKLILLTDVEGVYEDRSGKTSLIRSLKTERALELIKRGVIDGGMIPKIMCCVEAVKRGVKKAQIVDGRVPHAVLLALFDEDGVGTTIEK</sequence>
<dbReference type="GO" id="GO:0042450">
    <property type="term" value="P:L-arginine biosynthetic process via ornithine"/>
    <property type="evidence" value="ECO:0007669"/>
    <property type="project" value="UniProtKB-UniRule"/>
</dbReference>
<comment type="pathway">
    <text evidence="1 9">Amino-acid biosynthesis; L-arginine biosynthesis; N(2)-acetyl-L-ornithine from L-glutamate: step 2/4.</text>
</comment>
<evidence type="ECO:0000313" key="12">
    <source>
        <dbReference type="Proteomes" id="UP000184375"/>
    </source>
</evidence>
<dbReference type="SUPFAM" id="SSF53633">
    <property type="entry name" value="Carbamate kinase-like"/>
    <property type="match status" value="1"/>
</dbReference>
<dbReference type="GO" id="GO:0005524">
    <property type="term" value="F:ATP binding"/>
    <property type="evidence" value="ECO:0007669"/>
    <property type="project" value="UniProtKB-UniRule"/>
</dbReference>
<protein>
    <recommendedName>
        <fullName evidence="9">Acetylglutamate kinase</fullName>
        <ecNumber evidence="9">2.7.2.8</ecNumber>
    </recommendedName>
    <alternativeName>
        <fullName evidence="9">N-acetyl-L-glutamate 5-phosphotransferase</fullName>
    </alternativeName>
    <alternativeName>
        <fullName evidence="9">NAG kinase</fullName>
        <shortName evidence="9">NAGK</shortName>
    </alternativeName>
</protein>
<dbReference type="FunFam" id="3.40.1160.10:FF:000004">
    <property type="entry name" value="Acetylglutamate kinase"/>
    <property type="match status" value="1"/>
</dbReference>
<evidence type="ECO:0000256" key="2">
    <source>
        <dbReference type="ARBA" id="ARBA00022571"/>
    </source>
</evidence>
<dbReference type="InterPro" id="IPR037528">
    <property type="entry name" value="ArgB"/>
</dbReference>
<evidence type="ECO:0000256" key="4">
    <source>
        <dbReference type="ARBA" id="ARBA00022679"/>
    </source>
</evidence>
<dbReference type="NCBIfam" id="TIGR00761">
    <property type="entry name" value="argB"/>
    <property type="match status" value="1"/>
</dbReference>
<dbReference type="PRINTS" id="PR00474">
    <property type="entry name" value="GLU5KINASE"/>
</dbReference>
<dbReference type="STRING" id="447595.SAMN05660826_01902"/>
<dbReference type="PANTHER" id="PTHR23342">
    <property type="entry name" value="N-ACETYLGLUTAMATE SYNTHASE"/>
    <property type="match status" value="1"/>
</dbReference>
<dbReference type="InterPro" id="IPR036393">
    <property type="entry name" value="AceGlu_kinase-like_sf"/>
</dbReference>
<feature type="binding site" evidence="9">
    <location>
        <begin position="63"/>
        <end position="64"/>
    </location>
    <ligand>
        <name>substrate</name>
    </ligand>
</feature>
<dbReference type="AlphaFoldDB" id="A0A1M7LHK2"/>
<comment type="catalytic activity">
    <reaction evidence="8 9">
        <text>N-acetyl-L-glutamate + ATP = N-acetyl-L-glutamyl 5-phosphate + ADP</text>
        <dbReference type="Rhea" id="RHEA:14629"/>
        <dbReference type="ChEBI" id="CHEBI:30616"/>
        <dbReference type="ChEBI" id="CHEBI:44337"/>
        <dbReference type="ChEBI" id="CHEBI:57936"/>
        <dbReference type="ChEBI" id="CHEBI:456216"/>
        <dbReference type="EC" id="2.7.2.8"/>
    </reaction>
</comment>
<dbReference type="RefSeq" id="WP_073257867.1">
    <property type="nucleotide sequence ID" value="NZ_FRCR01000012.1"/>
</dbReference>
<dbReference type="InterPro" id="IPR041727">
    <property type="entry name" value="NAGK-C"/>
</dbReference>
<dbReference type="InterPro" id="IPR004662">
    <property type="entry name" value="AcgluKinase_fam"/>
</dbReference>
<gene>
    <name evidence="9" type="primary">argB</name>
    <name evidence="11" type="ORF">SAMN05660826_01902</name>
</gene>
<dbReference type="GO" id="GO:0003991">
    <property type="term" value="F:acetylglutamate kinase activity"/>
    <property type="evidence" value="ECO:0007669"/>
    <property type="project" value="UniProtKB-UniRule"/>
</dbReference>
<keyword evidence="2 9" id="KW-0055">Arginine biosynthesis</keyword>
<dbReference type="PIRSF" id="PIRSF000728">
    <property type="entry name" value="NAGK"/>
    <property type="match status" value="1"/>
</dbReference>
<dbReference type="Pfam" id="PF00696">
    <property type="entry name" value="AA_kinase"/>
    <property type="match status" value="1"/>
</dbReference>
<keyword evidence="4 9" id="KW-0808">Transferase</keyword>
<keyword evidence="7 9" id="KW-0067">ATP-binding</keyword>
<dbReference type="PANTHER" id="PTHR23342:SF0">
    <property type="entry name" value="N-ACETYLGLUTAMATE SYNTHASE, MITOCHONDRIAL"/>
    <property type="match status" value="1"/>
</dbReference>
<dbReference type="InterPro" id="IPR001057">
    <property type="entry name" value="Glu/AcGlu_kinase"/>
</dbReference>
<evidence type="ECO:0000256" key="6">
    <source>
        <dbReference type="ARBA" id="ARBA00022777"/>
    </source>
</evidence>
<comment type="function">
    <text evidence="9">Catalyzes the ATP-dependent phosphorylation of N-acetyl-L-glutamate.</text>
</comment>
<evidence type="ECO:0000256" key="1">
    <source>
        <dbReference type="ARBA" id="ARBA00004828"/>
    </source>
</evidence>
<evidence type="ECO:0000256" key="5">
    <source>
        <dbReference type="ARBA" id="ARBA00022741"/>
    </source>
</evidence>
<keyword evidence="3 9" id="KW-0028">Amino-acid biosynthesis</keyword>
<evidence type="ECO:0000313" key="11">
    <source>
        <dbReference type="EMBL" id="SHM76957.1"/>
    </source>
</evidence>
<keyword evidence="5 9" id="KW-0547">Nucleotide-binding</keyword>
<feature type="domain" description="Aspartate/glutamate/uridylate kinase" evidence="10">
    <location>
        <begin position="23"/>
        <end position="261"/>
    </location>
</feature>
<evidence type="ECO:0000256" key="8">
    <source>
        <dbReference type="ARBA" id="ARBA00048141"/>
    </source>
</evidence>
<dbReference type="CDD" id="cd04250">
    <property type="entry name" value="AAK_NAGK-C"/>
    <property type="match status" value="1"/>
</dbReference>
<dbReference type="OrthoDB" id="9803155at2"/>
<name>A0A1M7LHK2_9FIRM</name>
<dbReference type="Proteomes" id="UP000184375">
    <property type="component" value="Unassembled WGS sequence"/>
</dbReference>
<accession>A0A1M7LHK2</accession>
<keyword evidence="6 9" id="KW-0418">Kinase</keyword>
<feature type="binding site" evidence="9">
    <location>
        <position position="179"/>
    </location>
    <ligand>
        <name>substrate</name>
    </ligand>
</feature>
<dbReference type="EMBL" id="FRCR01000012">
    <property type="protein sequence ID" value="SHM76957.1"/>
    <property type="molecule type" value="Genomic_DNA"/>
</dbReference>
<comment type="subcellular location">
    <subcellularLocation>
        <location evidence="9">Cytoplasm</location>
    </subcellularLocation>
</comment>
<organism evidence="11 12">
    <name type="scientific">Caldanaerovirga acetigignens</name>
    <dbReference type="NCBI Taxonomy" id="447595"/>
    <lineage>
        <taxon>Bacteria</taxon>
        <taxon>Bacillati</taxon>
        <taxon>Bacillota</taxon>
        <taxon>Clostridia</taxon>
        <taxon>Thermosediminibacterales</taxon>
        <taxon>Thermosediminibacteraceae</taxon>
        <taxon>Caldanaerovirga</taxon>
    </lineage>
</organism>
<dbReference type="UniPathway" id="UPA00068">
    <property type="reaction ID" value="UER00107"/>
</dbReference>
<dbReference type="Gene3D" id="3.40.1160.10">
    <property type="entry name" value="Acetylglutamate kinase-like"/>
    <property type="match status" value="1"/>
</dbReference>
<keyword evidence="9" id="KW-0963">Cytoplasm</keyword>
<dbReference type="InterPro" id="IPR001048">
    <property type="entry name" value="Asp/Glu/Uridylate_kinase"/>
</dbReference>
<feature type="site" description="Transition state stabilizer" evidence="9">
    <location>
        <position position="242"/>
    </location>
</feature>
<feature type="site" description="Transition state stabilizer" evidence="9">
    <location>
        <position position="28"/>
    </location>
</feature>
<dbReference type="EC" id="2.7.2.8" evidence="9"/>
<evidence type="ECO:0000256" key="3">
    <source>
        <dbReference type="ARBA" id="ARBA00022605"/>
    </source>
</evidence>
<dbReference type="GO" id="GO:0005737">
    <property type="term" value="C:cytoplasm"/>
    <property type="evidence" value="ECO:0007669"/>
    <property type="project" value="UniProtKB-SubCell"/>
</dbReference>
<keyword evidence="12" id="KW-1185">Reference proteome</keyword>
<feature type="binding site" evidence="9">
    <location>
        <position position="85"/>
    </location>
    <ligand>
        <name>substrate</name>
    </ligand>
</feature>
<evidence type="ECO:0000259" key="10">
    <source>
        <dbReference type="Pfam" id="PF00696"/>
    </source>
</evidence>
<evidence type="ECO:0000256" key="9">
    <source>
        <dbReference type="HAMAP-Rule" id="MF_00082"/>
    </source>
</evidence>
<reference evidence="12" key="1">
    <citation type="submission" date="2016-11" db="EMBL/GenBank/DDBJ databases">
        <authorList>
            <person name="Varghese N."/>
            <person name="Submissions S."/>
        </authorList>
    </citation>
    <scope>NUCLEOTIDE SEQUENCE [LARGE SCALE GENOMIC DNA]</scope>
    <source>
        <strain evidence="12">DSM 18802</strain>
    </source>
</reference>
<comment type="similarity">
    <text evidence="9">Belongs to the acetylglutamate kinase family. ArgB subfamily.</text>
</comment>
<evidence type="ECO:0000256" key="7">
    <source>
        <dbReference type="ARBA" id="ARBA00022840"/>
    </source>
</evidence>